<evidence type="ECO:0000256" key="2">
    <source>
        <dbReference type="PIRSR" id="PIRSR601461-2"/>
    </source>
</evidence>
<feature type="domain" description="Peptidase A1" evidence="4">
    <location>
        <begin position="1"/>
        <end position="301"/>
    </location>
</feature>
<dbReference type="PANTHER" id="PTHR47966:SF51">
    <property type="entry name" value="BETA-SITE APP-CLEAVING ENZYME, ISOFORM A-RELATED"/>
    <property type="match status" value="1"/>
</dbReference>
<keyword evidence="2" id="KW-1015">Disulfide bond</keyword>
<dbReference type="PRINTS" id="PR00792">
    <property type="entry name" value="PEPSIN"/>
</dbReference>
<keyword evidence="3" id="KW-0064">Aspartyl protease</keyword>
<keyword evidence="3" id="KW-0645">Protease</keyword>
<dbReference type="SUPFAM" id="SSF50630">
    <property type="entry name" value="Acid proteases"/>
    <property type="match status" value="1"/>
</dbReference>
<dbReference type="PROSITE" id="PS51767">
    <property type="entry name" value="PEPTIDASE_A1"/>
    <property type="match status" value="1"/>
</dbReference>
<dbReference type="InterPro" id="IPR001461">
    <property type="entry name" value="Aspartic_peptidase_A1"/>
</dbReference>
<dbReference type="FunFam" id="2.40.70.10:FF:000044">
    <property type="entry name" value="Lysosomal aspartic protease"/>
    <property type="match status" value="1"/>
</dbReference>
<dbReference type="Gene3D" id="2.40.70.10">
    <property type="entry name" value="Acid Proteases"/>
    <property type="match status" value="2"/>
</dbReference>
<evidence type="ECO:0000313" key="5">
    <source>
        <dbReference type="EMBL" id="GFN76158.1"/>
    </source>
</evidence>
<gene>
    <name evidence="5" type="ORF">PoB_000266400</name>
</gene>
<dbReference type="AlphaFoldDB" id="A0AAV3Y1Q3"/>
<reference evidence="5 6" key="1">
    <citation type="journal article" date="2021" name="Elife">
        <title>Chloroplast acquisition without the gene transfer in kleptoplastic sea slugs, Plakobranchus ocellatus.</title>
        <authorList>
            <person name="Maeda T."/>
            <person name="Takahashi S."/>
            <person name="Yoshida T."/>
            <person name="Shimamura S."/>
            <person name="Takaki Y."/>
            <person name="Nagai Y."/>
            <person name="Toyoda A."/>
            <person name="Suzuki Y."/>
            <person name="Arimoto A."/>
            <person name="Ishii H."/>
            <person name="Satoh N."/>
            <person name="Nishiyama T."/>
            <person name="Hasebe M."/>
            <person name="Maruyama T."/>
            <person name="Minagawa J."/>
            <person name="Obokata J."/>
            <person name="Shigenobu S."/>
        </authorList>
    </citation>
    <scope>NUCLEOTIDE SEQUENCE [LARGE SCALE GENOMIC DNA]</scope>
</reference>
<comment type="caution">
    <text evidence="5">The sequence shown here is derived from an EMBL/GenBank/DDBJ whole genome shotgun (WGS) entry which is preliminary data.</text>
</comment>
<sequence length="305" mass="33514">MEYNADTLHCSCYFLFNLFSENHQRYDNASSSTYKQDGSLFGVNYDYGEVAGYWSQDSITLGGSTVKNQTFGEAIVDTDLFADTGNDGVIGLGFRDISRGEAPTVFDNMVSQGVVPAPVFSFYLNRKNSNGPESTLTLGGTNSDLYTGDFLFVDLDEPGSWHFKMDRIQIANGGGTVCKEGCLGLADTGTSFITGPLEEVDFLNTQLGGKPLPTFPKMYVLDCSDLDSLPDVEFVVNGQKLTLTNKDYIVKINNDGETLCFSGFVGRSVYKNFSPVWVLGDVFIRAYYTQFDKGNSRIGFAKAKH</sequence>
<name>A0AAV3Y1Q3_9GAST</name>
<evidence type="ECO:0000313" key="6">
    <source>
        <dbReference type="Proteomes" id="UP000735302"/>
    </source>
</evidence>
<dbReference type="InterPro" id="IPR033121">
    <property type="entry name" value="PEPTIDASE_A1"/>
</dbReference>
<organism evidence="5 6">
    <name type="scientific">Plakobranchus ocellatus</name>
    <dbReference type="NCBI Taxonomy" id="259542"/>
    <lineage>
        <taxon>Eukaryota</taxon>
        <taxon>Metazoa</taxon>
        <taxon>Spiralia</taxon>
        <taxon>Lophotrochozoa</taxon>
        <taxon>Mollusca</taxon>
        <taxon>Gastropoda</taxon>
        <taxon>Heterobranchia</taxon>
        <taxon>Euthyneura</taxon>
        <taxon>Panpulmonata</taxon>
        <taxon>Sacoglossa</taxon>
        <taxon>Placobranchoidea</taxon>
        <taxon>Plakobranchidae</taxon>
        <taxon>Plakobranchus</taxon>
    </lineage>
</organism>
<dbReference type="Proteomes" id="UP000735302">
    <property type="component" value="Unassembled WGS sequence"/>
</dbReference>
<evidence type="ECO:0000256" key="1">
    <source>
        <dbReference type="ARBA" id="ARBA00007447"/>
    </source>
</evidence>
<protein>
    <submittedName>
        <fullName evidence="5">Cathepsin d</fullName>
    </submittedName>
</protein>
<keyword evidence="3" id="KW-0378">Hydrolase</keyword>
<proteinExistence type="inferred from homology"/>
<feature type="disulfide bond" evidence="2">
    <location>
        <begin position="223"/>
        <end position="260"/>
    </location>
</feature>
<dbReference type="InterPro" id="IPR001969">
    <property type="entry name" value="Aspartic_peptidase_AS"/>
</dbReference>
<comment type="similarity">
    <text evidence="1 3">Belongs to the peptidase A1 family.</text>
</comment>
<dbReference type="PROSITE" id="PS00141">
    <property type="entry name" value="ASP_PROTEASE"/>
    <property type="match status" value="1"/>
</dbReference>
<accession>A0AAV3Y1Q3</accession>
<dbReference type="GO" id="GO:0006508">
    <property type="term" value="P:proteolysis"/>
    <property type="evidence" value="ECO:0007669"/>
    <property type="project" value="UniProtKB-KW"/>
</dbReference>
<dbReference type="InterPro" id="IPR021109">
    <property type="entry name" value="Peptidase_aspartic_dom_sf"/>
</dbReference>
<dbReference type="Pfam" id="PF00026">
    <property type="entry name" value="Asp"/>
    <property type="match status" value="1"/>
</dbReference>
<dbReference type="GO" id="GO:0004190">
    <property type="term" value="F:aspartic-type endopeptidase activity"/>
    <property type="evidence" value="ECO:0007669"/>
    <property type="project" value="UniProtKB-KW"/>
</dbReference>
<keyword evidence="6" id="KW-1185">Reference proteome</keyword>
<dbReference type="PANTHER" id="PTHR47966">
    <property type="entry name" value="BETA-SITE APP-CLEAVING ENZYME, ISOFORM A-RELATED"/>
    <property type="match status" value="1"/>
</dbReference>
<evidence type="ECO:0000259" key="4">
    <source>
        <dbReference type="PROSITE" id="PS51767"/>
    </source>
</evidence>
<dbReference type="EMBL" id="BLXT01000362">
    <property type="protein sequence ID" value="GFN76158.1"/>
    <property type="molecule type" value="Genomic_DNA"/>
</dbReference>
<evidence type="ECO:0000256" key="3">
    <source>
        <dbReference type="RuleBase" id="RU000454"/>
    </source>
</evidence>